<sequence>MRKDLVWQSIIGFIGFFAALALIQAVVNVFQPEPAVWPALLAAALIALEAYLITRWLRWRRGDVPERD</sequence>
<name>A0ABT1FYH4_9CORY</name>
<proteinExistence type="predicted"/>
<comment type="caution">
    <text evidence="2">The sequence shown here is derived from an EMBL/GenBank/DDBJ whole genome shotgun (WGS) entry which is preliminary data.</text>
</comment>
<keyword evidence="1" id="KW-0812">Transmembrane</keyword>
<evidence type="ECO:0000313" key="3">
    <source>
        <dbReference type="Proteomes" id="UP001204000"/>
    </source>
</evidence>
<evidence type="ECO:0000256" key="1">
    <source>
        <dbReference type="SAM" id="Phobius"/>
    </source>
</evidence>
<accession>A0ABT1FYH4</accession>
<evidence type="ECO:0000313" key="2">
    <source>
        <dbReference type="EMBL" id="MCP1386813.1"/>
    </source>
</evidence>
<dbReference type="EMBL" id="JAMFTQ010000001">
    <property type="protein sequence ID" value="MCP1386813.1"/>
    <property type="molecule type" value="Genomic_DNA"/>
</dbReference>
<organism evidence="2 3">
    <name type="scientific">Corynebacterium stercoris</name>
    <dbReference type="NCBI Taxonomy" id="2943490"/>
    <lineage>
        <taxon>Bacteria</taxon>
        <taxon>Bacillati</taxon>
        <taxon>Actinomycetota</taxon>
        <taxon>Actinomycetes</taxon>
        <taxon>Mycobacteriales</taxon>
        <taxon>Corynebacteriaceae</taxon>
        <taxon>Corynebacterium</taxon>
    </lineage>
</organism>
<keyword evidence="1" id="KW-0472">Membrane</keyword>
<keyword evidence="3" id="KW-1185">Reference proteome</keyword>
<protein>
    <submittedName>
        <fullName evidence="2">Uncharacterized protein</fullName>
    </submittedName>
</protein>
<keyword evidence="1" id="KW-1133">Transmembrane helix</keyword>
<reference evidence="2" key="1">
    <citation type="submission" date="2022-05" db="EMBL/GenBank/DDBJ databases">
        <title>Corynebacterium sp. TA-R-1 sp. nov., isolated from human feces.</title>
        <authorList>
            <person name="Shamsuzzaman M."/>
            <person name="Dahal R.H."/>
        </authorList>
    </citation>
    <scope>NUCLEOTIDE SEQUENCE</scope>
    <source>
        <strain evidence="2">TA-R-1</strain>
    </source>
</reference>
<dbReference type="Proteomes" id="UP001204000">
    <property type="component" value="Unassembled WGS sequence"/>
</dbReference>
<feature type="transmembrane region" description="Helical" evidence="1">
    <location>
        <begin position="35"/>
        <end position="53"/>
    </location>
</feature>
<gene>
    <name evidence="2" type="ORF">M5J20_01170</name>
</gene>